<dbReference type="GO" id="GO:0032259">
    <property type="term" value="P:methylation"/>
    <property type="evidence" value="ECO:0007669"/>
    <property type="project" value="UniProtKB-KW"/>
</dbReference>
<sequence length="385" mass="41663">MEYKNGLEDLYILKDNKKLRYGYTTGSCAAAAAKAATLMLLCKTEVHYVDLMTPKGIRLNLKILDIIMEEDSVTCAVQKDSGDDPDVTNGIMVYAKVSKNEEGTVCIDGGIGVGRVTKAGLEQPKGNAAINRVPRQMITDAVMEVCDENDYASGINVEIIIPQGVEIAKRTFNPNLGIVGGISVLGTSGIVEPMSEAALIESIRVEMKMAVANGAEYLLLSPGNYGADFTKENLSIPNVQSIKFSNYVGEAIDIANELGVKGILFISHIGKFIKVAGGIMNTHSKYADARMEILAANAVLAGASIHTLEEILKCVTTDEALAILELSGITEKTMEHVVEKIKHYLNRRAYESMEIGAIIFSNEYGILGQTENAKELLRCLENCTE</sequence>
<dbReference type="OrthoDB" id="6439987at2"/>
<protein>
    <recommendedName>
        <fullName evidence="5">Cobalt-precorrin-5B C(1)-methyltransferase</fullName>
        <ecNumber evidence="5">2.1.1.195</ecNumber>
    </recommendedName>
    <alternativeName>
        <fullName evidence="5">Cobalt-precorrin-6A synthase</fullName>
    </alternativeName>
</protein>
<dbReference type="EMBL" id="CP000885">
    <property type="protein sequence ID" value="ABX41749.1"/>
    <property type="molecule type" value="Genomic_DNA"/>
</dbReference>
<dbReference type="UniPathway" id="UPA00148">
    <property type="reaction ID" value="UER00227"/>
</dbReference>
<dbReference type="PIRSF" id="PIRSF026782">
    <property type="entry name" value="CbiD"/>
    <property type="match status" value="1"/>
</dbReference>
<comment type="catalytic activity">
    <reaction evidence="5">
        <text>Co-precorrin-5B + S-adenosyl-L-methionine = Co-precorrin-6A + S-adenosyl-L-homocysteine</text>
        <dbReference type="Rhea" id="RHEA:26285"/>
        <dbReference type="ChEBI" id="CHEBI:57856"/>
        <dbReference type="ChEBI" id="CHEBI:59789"/>
        <dbReference type="ChEBI" id="CHEBI:60063"/>
        <dbReference type="ChEBI" id="CHEBI:60064"/>
        <dbReference type="EC" id="2.1.1.195"/>
    </reaction>
</comment>
<keyword evidence="2 5" id="KW-0489">Methyltransferase</keyword>
<name>A9KP87_LACP7</name>
<dbReference type="GO" id="GO:0019251">
    <property type="term" value="P:anaerobic cobalamin biosynthetic process"/>
    <property type="evidence" value="ECO:0007669"/>
    <property type="project" value="UniProtKB-UniRule"/>
</dbReference>
<keyword evidence="1 5" id="KW-0169">Cobalamin biosynthesis</keyword>
<comment type="pathway">
    <text evidence="5">Cofactor biosynthesis; adenosylcobalamin biosynthesis; cob(II)yrinate a,c-diamide from sirohydrochlorin (anaerobic route): step 6/10.</text>
</comment>
<proteinExistence type="inferred from homology"/>
<dbReference type="STRING" id="357809.Cphy_1374"/>
<evidence type="ECO:0000313" key="7">
    <source>
        <dbReference type="Proteomes" id="UP000000370"/>
    </source>
</evidence>
<dbReference type="RefSeq" id="WP_012199403.1">
    <property type="nucleotide sequence ID" value="NC_010001.1"/>
</dbReference>
<keyword evidence="3 5" id="KW-0808">Transferase</keyword>
<keyword evidence="4 5" id="KW-0949">S-adenosyl-L-methionine</keyword>
<dbReference type="Proteomes" id="UP000000370">
    <property type="component" value="Chromosome"/>
</dbReference>
<dbReference type="InterPro" id="IPR036074">
    <property type="entry name" value="CbiD_sf"/>
</dbReference>
<dbReference type="HOGENOM" id="CLU_041273_1_0_9"/>
<accession>A9KP87</accession>
<dbReference type="SUPFAM" id="SSF111342">
    <property type="entry name" value="CbiD-like"/>
    <property type="match status" value="1"/>
</dbReference>
<comment type="similarity">
    <text evidence="5">Belongs to the CbiD family.</text>
</comment>
<dbReference type="Pfam" id="PF01888">
    <property type="entry name" value="CbiD"/>
    <property type="match status" value="1"/>
</dbReference>
<keyword evidence="7" id="KW-1185">Reference proteome</keyword>
<evidence type="ECO:0000313" key="6">
    <source>
        <dbReference type="EMBL" id="ABX41749.1"/>
    </source>
</evidence>
<gene>
    <name evidence="5" type="primary">cbiD</name>
    <name evidence="6" type="ordered locus">Cphy_1374</name>
</gene>
<reference evidence="7" key="1">
    <citation type="submission" date="2007-11" db="EMBL/GenBank/DDBJ databases">
        <title>Complete genome sequence of Clostridium phytofermentans ISDg.</title>
        <authorList>
            <person name="Leschine S.B."/>
            <person name="Warnick T.A."/>
            <person name="Blanchard J.L."/>
            <person name="Schnell D.J."/>
            <person name="Petit E.L."/>
            <person name="LaTouf W.G."/>
            <person name="Copeland A."/>
            <person name="Lucas S."/>
            <person name="Lapidus A."/>
            <person name="Barry K."/>
            <person name="Glavina del Rio T."/>
            <person name="Dalin E."/>
            <person name="Tice H."/>
            <person name="Pitluck S."/>
            <person name="Kiss H."/>
            <person name="Brettin T."/>
            <person name="Bruce D."/>
            <person name="Detter J.C."/>
            <person name="Han C."/>
            <person name="Kuske C."/>
            <person name="Schmutz J."/>
            <person name="Larimer F."/>
            <person name="Land M."/>
            <person name="Hauser L."/>
            <person name="Kyrpides N."/>
            <person name="Kim E.A."/>
            <person name="Richardson P."/>
        </authorList>
    </citation>
    <scope>NUCLEOTIDE SEQUENCE [LARGE SCALE GENOMIC DNA]</scope>
    <source>
        <strain evidence="7">ATCC 700394 / DSM 18823 / ISDg</strain>
    </source>
</reference>
<dbReference type="NCBIfam" id="TIGR00312">
    <property type="entry name" value="cbiD"/>
    <property type="match status" value="1"/>
</dbReference>
<dbReference type="HAMAP" id="MF_00787">
    <property type="entry name" value="CbiD"/>
    <property type="match status" value="1"/>
</dbReference>
<dbReference type="AlphaFoldDB" id="A9KP87"/>
<comment type="function">
    <text evidence="5">Catalyzes the methylation of C-1 in cobalt-precorrin-5B to form cobalt-precorrin-6A.</text>
</comment>
<dbReference type="eggNOG" id="COG1903">
    <property type="taxonomic scope" value="Bacteria"/>
</dbReference>
<dbReference type="PANTHER" id="PTHR35863:SF1">
    <property type="entry name" value="COBALT-PRECORRIN-5B C(1)-METHYLTRANSFERASE"/>
    <property type="match status" value="1"/>
</dbReference>
<dbReference type="GO" id="GO:0043780">
    <property type="term" value="F:cobalt-precorrin-5B C1-methyltransferase activity"/>
    <property type="evidence" value="ECO:0007669"/>
    <property type="project" value="RHEA"/>
</dbReference>
<evidence type="ECO:0000256" key="3">
    <source>
        <dbReference type="ARBA" id="ARBA00022679"/>
    </source>
</evidence>
<evidence type="ECO:0000256" key="1">
    <source>
        <dbReference type="ARBA" id="ARBA00022573"/>
    </source>
</evidence>
<dbReference type="PANTHER" id="PTHR35863">
    <property type="entry name" value="COBALT-PRECORRIN-5B C(1)-METHYLTRANSFERASE"/>
    <property type="match status" value="1"/>
</dbReference>
<dbReference type="Gene3D" id="3.30.2110.10">
    <property type="entry name" value="CbiD-like"/>
    <property type="match status" value="1"/>
</dbReference>
<evidence type="ECO:0000256" key="4">
    <source>
        <dbReference type="ARBA" id="ARBA00022691"/>
    </source>
</evidence>
<organism evidence="6 7">
    <name type="scientific">Lachnoclostridium phytofermentans (strain ATCC 700394 / DSM 18823 / ISDg)</name>
    <name type="common">Clostridium phytofermentans</name>
    <dbReference type="NCBI Taxonomy" id="357809"/>
    <lineage>
        <taxon>Bacteria</taxon>
        <taxon>Bacillati</taxon>
        <taxon>Bacillota</taxon>
        <taxon>Clostridia</taxon>
        <taxon>Lachnospirales</taxon>
        <taxon>Lachnospiraceae</taxon>
    </lineage>
</organism>
<evidence type="ECO:0000256" key="2">
    <source>
        <dbReference type="ARBA" id="ARBA00022603"/>
    </source>
</evidence>
<dbReference type="EC" id="2.1.1.195" evidence="5"/>
<dbReference type="InterPro" id="IPR002748">
    <property type="entry name" value="CbiD"/>
</dbReference>
<dbReference type="KEGG" id="cpy:Cphy_1374"/>
<evidence type="ECO:0000256" key="5">
    <source>
        <dbReference type="HAMAP-Rule" id="MF_00787"/>
    </source>
</evidence>